<evidence type="ECO:0000256" key="6">
    <source>
        <dbReference type="SAM" id="MobiDB-lite"/>
    </source>
</evidence>
<keyword evidence="2" id="KW-0678">Repressor</keyword>
<feature type="region of interest" description="Disordered" evidence="6">
    <location>
        <begin position="227"/>
        <end position="425"/>
    </location>
</feature>
<feature type="region of interest" description="Disordered" evidence="6">
    <location>
        <begin position="684"/>
        <end position="926"/>
    </location>
</feature>
<evidence type="ECO:0000256" key="3">
    <source>
        <dbReference type="ARBA" id="ARBA00023015"/>
    </source>
</evidence>
<feature type="compositionally biased region" description="Acidic residues" evidence="6">
    <location>
        <begin position="80"/>
        <end position="96"/>
    </location>
</feature>
<gene>
    <name evidence="7" type="ORF">FA14DRAFT_51305</name>
</gene>
<comment type="subcellular location">
    <subcellularLocation>
        <location evidence="1">Nucleus</location>
    </subcellularLocation>
</comment>
<feature type="compositionally biased region" description="Gly residues" evidence="6">
    <location>
        <begin position="862"/>
        <end position="877"/>
    </location>
</feature>
<feature type="compositionally biased region" description="Acidic residues" evidence="6">
    <location>
        <begin position="134"/>
        <end position="184"/>
    </location>
</feature>
<keyword evidence="5" id="KW-0539">Nucleus</keyword>
<feature type="compositionally biased region" description="Basic and acidic residues" evidence="6">
    <location>
        <begin position="97"/>
        <end position="111"/>
    </location>
</feature>
<feature type="compositionally biased region" description="Polar residues" evidence="6">
    <location>
        <begin position="747"/>
        <end position="756"/>
    </location>
</feature>
<feature type="compositionally biased region" description="Polar residues" evidence="6">
    <location>
        <begin position="795"/>
        <end position="811"/>
    </location>
</feature>
<feature type="compositionally biased region" description="Low complexity" evidence="6">
    <location>
        <begin position="342"/>
        <end position="353"/>
    </location>
</feature>
<dbReference type="RefSeq" id="XP_025356352.1">
    <property type="nucleotide sequence ID" value="XM_025502446.1"/>
</dbReference>
<dbReference type="SMART" id="SM01401">
    <property type="entry name" value="Sds3"/>
    <property type="match status" value="1"/>
</dbReference>
<reference evidence="7 8" key="1">
    <citation type="journal article" date="2018" name="Mol. Biol. Evol.">
        <title>Broad Genomic Sampling Reveals a Smut Pathogenic Ancestry of the Fungal Clade Ustilaginomycotina.</title>
        <authorList>
            <person name="Kijpornyongpan T."/>
            <person name="Mondo S.J."/>
            <person name="Barry K."/>
            <person name="Sandor L."/>
            <person name="Lee J."/>
            <person name="Lipzen A."/>
            <person name="Pangilinan J."/>
            <person name="LaButti K."/>
            <person name="Hainaut M."/>
            <person name="Henrissat B."/>
            <person name="Grigoriev I.V."/>
            <person name="Spatafora J.W."/>
            <person name="Aime M.C."/>
        </authorList>
    </citation>
    <scope>NUCLEOTIDE SEQUENCE [LARGE SCALE GENOMIC DNA]</scope>
    <source>
        <strain evidence="7 8">MCA 3882</strain>
    </source>
</reference>
<feature type="region of interest" description="Disordered" evidence="6">
    <location>
        <begin position="1"/>
        <end position="188"/>
    </location>
</feature>
<feature type="compositionally biased region" description="Pro residues" evidence="6">
    <location>
        <begin position="896"/>
        <end position="914"/>
    </location>
</feature>
<dbReference type="OrthoDB" id="20886at2759"/>
<dbReference type="GO" id="GO:0010468">
    <property type="term" value="P:regulation of gene expression"/>
    <property type="evidence" value="ECO:0007669"/>
    <property type="project" value="UniProtKB-ARBA"/>
</dbReference>
<feature type="compositionally biased region" description="Pro residues" evidence="6">
    <location>
        <begin position="843"/>
        <end position="856"/>
    </location>
</feature>
<evidence type="ECO:0000256" key="2">
    <source>
        <dbReference type="ARBA" id="ARBA00022491"/>
    </source>
</evidence>
<feature type="compositionally biased region" description="Low complexity" evidence="6">
    <location>
        <begin position="814"/>
        <end position="823"/>
    </location>
</feature>
<evidence type="ECO:0008006" key="9">
    <source>
        <dbReference type="Google" id="ProtNLM"/>
    </source>
</evidence>
<dbReference type="STRING" id="1280837.A0A316VET9"/>
<dbReference type="Gene3D" id="1.20.5.1500">
    <property type="match status" value="1"/>
</dbReference>
<keyword evidence="3" id="KW-0805">Transcription regulation</keyword>
<dbReference type="InParanoid" id="A0A316VET9"/>
<keyword evidence="4" id="KW-0804">Transcription</keyword>
<organism evidence="7 8">
    <name type="scientific">Meira miltonrushii</name>
    <dbReference type="NCBI Taxonomy" id="1280837"/>
    <lineage>
        <taxon>Eukaryota</taxon>
        <taxon>Fungi</taxon>
        <taxon>Dikarya</taxon>
        <taxon>Basidiomycota</taxon>
        <taxon>Ustilaginomycotina</taxon>
        <taxon>Exobasidiomycetes</taxon>
        <taxon>Exobasidiales</taxon>
        <taxon>Brachybasidiaceae</taxon>
        <taxon>Meira</taxon>
    </lineage>
</organism>
<dbReference type="InterPro" id="IPR013907">
    <property type="entry name" value="Sds3"/>
</dbReference>
<dbReference type="PANTHER" id="PTHR21964">
    <property type="entry name" value="BREAST CANCER METASTASIS-SUPPRESSOR 1"/>
    <property type="match status" value="1"/>
</dbReference>
<dbReference type="Proteomes" id="UP000245771">
    <property type="component" value="Unassembled WGS sequence"/>
</dbReference>
<dbReference type="AlphaFoldDB" id="A0A316VET9"/>
<sequence>MPRKGASAALEQETSLSQADTEPLSFEDEENETTELNGKMTDLVDEDAPGSIQASLADTSMEDINANTATSNRLTGNANEQDEEGDDADAVGSDEEGTMRGEEDNFEDSRAQDATNEEDAGAMQRSNTGAAFSDESELTDESDDDDDAEGEVEEEDDDDEMGGDDEDDEDEDAEGEDEEDDEDEAAKGLAALTAAAEQDGAAQNAGAEVTSGLDGLAVLAAAGAGDADQLNADGSDSESATSSRSPSTIHSRHGRLAAKPRLGSRLNEVMLASEPTSDQDDLEDGEEEDGAGENDLDDNQQDGEDDESQQGSQLNKRPKNHSREMSSLGHLASAAKRSATRPGPAAGLLAGAPSITIDEAPSGAASVASSREASPKLDDKEDEDGDQKGAKGDEEDEDEKDKEVLETPILETEEAVAEEETSTDEAAIRRQEAMEALTKIEIGFAVLRDKLYVERMDEISKESEMILEGTHPDLIYLTNFIEARRERRLKLVEMWFEEQQKQYERVAHTEEAATWNNWRNEVVQLRKDKLDDVSRKRRKLDREKRTLDGPRPARRHQIFETELVRNPDYDAIQAKTYGQGKAKRKSDPRQQELEDLEEMGAYVAYPDLRGAEEGEAWMDLERMGVQPDVRLMPGMNYYRMDEMGVDPYGNMYVMDGGAQQPPPGMELLPPFPGGPAPGGMMLERGGFDGRDRGMQPGMVVDGYGPAPPANQFGGPPPPGPRGNGGPRMQNDNGMGGASSSKKRAGTPSGSNRTPKQSGAILDDRRKNEGQGMKRPRSPGQAPGSRKPVGAGPGGPTSNPNRNVSQNASQRNFDGMMQGGKMPYPGGGGGPPRDMHDERYYDGPLPPAHMGGPPPPGAYGNMPGHGGGKMPSGAGAGFPPGHMMGSPGQPVSQQLGPAPPPPPMNHPMHGPPGSFPPNRRSDAIYPH</sequence>
<dbReference type="Pfam" id="PF08598">
    <property type="entry name" value="Sds3"/>
    <property type="match status" value="1"/>
</dbReference>
<evidence type="ECO:0000256" key="4">
    <source>
        <dbReference type="ARBA" id="ARBA00023163"/>
    </source>
</evidence>
<evidence type="ECO:0000256" key="1">
    <source>
        <dbReference type="ARBA" id="ARBA00004123"/>
    </source>
</evidence>
<evidence type="ECO:0000256" key="5">
    <source>
        <dbReference type="ARBA" id="ARBA00023242"/>
    </source>
</evidence>
<protein>
    <recommendedName>
        <fullName evidence="9">Sds3-like protein</fullName>
    </recommendedName>
</protein>
<proteinExistence type="predicted"/>
<feature type="compositionally biased region" description="Acidic residues" evidence="6">
    <location>
        <begin position="277"/>
        <end position="308"/>
    </location>
</feature>
<dbReference type="GeneID" id="37024227"/>
<evidence type="ECO:0000313" key="8">
    <source>
        <dbReference type="Proteomes" id="UP000245771"/>
    </source>
</evidence>
<feature type="compositionally biased region" description="Acidic residues" evidence="6">
    <location>
        <begin position="411"/>
        <end position="423"/>
    </location>
</feature>
<evidence type="ECO:0000313" key="7">
    <source>
        <dbReference type="EMBL" id="PWN36050.1"/>
    </source>
</evidence>
<dbReference type="GO" id="GO:0005654">
    <property type="term" value="C:nucleoplasm"/>
    <property type="evidence" value="ECO:0007669"/>
    <property type="project" value="UniProtKB-ARBA"/>
</dbReference>
<keyword evidence="8" id="KW-1185">Reference proteome</keyword>
<accession>A0A316VET9</accession>
<name>A0A316VET9_9BASI</name>
<feature type="compositionally biased region" description="Low complexity" evidence="6">
    <location>
        <begin position="227"/>
        <end position="249"/>
    </location>
</feature>
<feature type="compositionally biased region" description="Polar residues" evidence="6">
    <location>
        <begin position="65"/>
        <end position="79"/>
    </location>
</feature>
<dbReference type="EMBL" id="KZ819603">
    <property type="protein sequence ID" value="PWN36050.1"/>
    <property type="molecule type" value="Genomic_DNA"/>
</dbReference>